<evidence type="ECO:0000256" key="1">
    <source>
        <dbReference type="ARBA" id="ARBA00022553"/>
    </source>
</evidence>
<evidence type="ECO:0000313" key="4">
    <source>
        <dbReference type="EMBL" id="CUH98418.1"/>
    </source>
</evidence>
<dbReference type="EMBL" id="CYSR01000007">
    <property type="protein sequence ID" value="CUH98418.1"/>
    <property type="molecule type" value="Genomic_DNA"/>
</dbReference>
<dbReference type="PANTHER" id="PTHR44591:SF3">
    <property type="entry name" value="RESPONSE REGULATORY DOMAIN-CONTAINING PROTEIN"/>
    <property type="match status" value="1"/>
</dbReference>
<dbReference type="Gene3D" id="3.40.50.2300">
    <property type="match status" value="1"/>
</dbReference>
<dbReference type="SUPFAM" id="SSF52172">
    <property type="entry name" value="CheY-like"/>
    <property type="match status" value="1"/>
</dbReference>
<dbReference type="RefSeq" id="WP_058284661.1">
    <property type="nucleotide sequence ID" value="NZ_CYSR01000007.1"/>
</dbReference>
<feature type="domain" description="Response regulatory" evidence="3">
    <location>
        <begin position="8"/>
        <end position="125"/>
    </location>
</feature>
<dbReference type="GO" id="GO:0000160">
    <property type="term" value="P:phosphorelay signal transduction system"/>
    <property type="evidence" value="ECO:0007669"/>
    <property type="project" value="InterPro"/>
</dbReference>
<reference evidence="4 5" key="1">
    <citation type="submission" date="2015-09" db="EMBL/GenBank/DDBJ databases">
        <authorList>
            <consortium name="Swine Surveillance"/>
        </authorList>
    </citation>
    <scope>NUCLEOTIDE SEQUENCE [LARGE SCALE GENOMIC DNA]</scope>
    <source>
        <strain evidence="4 5">CECT 8399</strain>
    </source>
</reference>
<accession>A0A0N7M421</accession>
<protein>
    <submittedName>
        <fullName evidence="4">Chemotaxis protein CheY</fullName>
    </submittedName>
</protein>
<dbReference type="PROSITE" id="PS50110">
    <property type="entry name" value="RESPONSE_REGULATORY"/>
    <property type="match status" value="1"/>
</dbReference>
<dbReference type="STRING" id="1396826.PHA8399_00532"/>
<organism evidence="4 5">
    <name type="scientific">Leisingera aquaemixtae</name>
    <dbReference type="NCBI Taxonomy" id="1396826"/>
    <lineage>
        <taxon>Bacteria</taxon>
        <taxon>Pseudomonadati</taxon>
        <taxon>Pseudomonadota</taxon>
        <taxon>Alphaproteobacteria</taxon>
        <taxon>Rhodobacterales</taxon>
        <taxon>Roseobacteraceae</taxon>
        <taxon>Leisingera</taxon>
    </lineage>
</organism>
<name>A0A0N7M421_9RHOB</name>
<sequence>MSLKDSLRVMVVDDMSTSRGIITQSLDEIGIKNYMVENSGQGAYQKLIQTPVHMVLSDYNMPGMDGLGLLKALRGHQVTQRVGFILVTGKPTPEMIQVGKQIGLNNIVRKPFTVATMKQAIEQVVGRL</sequence>
<dbReference type="Proteomes" id="UP000051326">
    <property type="component" value="Unassembled WGS sequence"/>
</dbReference>
<dbReference type="Pfam" id="PF00072">
    <property type="entry name" value="Response_reg"/>
    <property type="match status" value="1"/>
</dbReference>
<dbReference type="InterPro" id="IPR050595">
    <property type="entry name" value="Bact_response_regulator"/>
</dbReference>
<evidence type="ECO:0000259" key="3">
    <source>
        <dbReference type="PROSITE" id="PS50110"/>
    </source>
</evidence>
<evidence type="ECO:0000313" key="5">
    <source>
        <dbReference type="Proteomes" id="UP000051326"/>
    </source>
</evidence>
<dbReference type="SMART" id="SM00448">
    <property type="entry name" value="REC"/>
    <property type="match status" value="1"/>
</dbReference>
<feature type="modified residue" description="4-aspartylphosphate" evidence="2">
    <location>
        <position position="58"/>
    </location>
</feature>
<dbReference type="InterPro" id="IPR011006">
    <property type="entry name" value="CheY-like_superfamily"/>
</dbReference>
<dbReference type="AlphaFoldDB" id="A0A0N7M421"/>
<dbReference type="PANTHER" id="PTHR44591">
    <property type="entry name" value="STRESS RESPONSE REGULATOR PROTEIN 1"/>
    <property type="match status" value="1"/>
</dbReference>
<keyword evidence="1 2" id="KW-0597">Phosphoprotein</keyword>
<proteinExistence type="predicted"/>
<evidence type="ECO:0000256" key="2">
    <source>
        <dbReference type="PROSITE-ProRule" id="PRU00169"/>
    </source>
</evidence>
<dbReference type="InterPro" id="IPR001789">
    <property type="entry name" value="Sig_transdc_resp-reg_receiver"/>
</dbReference>
<gene>
    <name evidence="4" type="primary">cheY</name>
    <name evidence="4" type="ORF">PHA8399_00532</name>
</gene>